<dbReference type="GO" id="GO:0006865">
    <property type="term" value="P:amino acid transport"/>
    <property type="evidence" value="ECO:0007669"/>
    <property type="project" value="UniProtKB-KW"/>
</dbReference>
<keyword evidence="7" id="KW-0472">Membrane</keyword>
<dbReference type="PANTHER" id="PTHR43166:SF30">
    <property type="entry name" value="METHIONINE IMPORT ATP-BINDING PROTEIN METN"/>
    <property type="match status" value="1"/>
</dbReference>
<dbReference type="PANTHER" id="PTHR43166">
    <property type="entry name" value="AMINO ACID IMPORT ATP-BINDING PROTEIN"/>
    <property type="match status" value="1"/>
</dbReference>
<dbReference type="PROSITE" id="PS00211">
    <property type="entry name" value="ABC_TRANSPORTER_1"/>
    <property type="match status" value="1"/>
</dbReference>
<dbReference type="InterPro" id="IPR027417">
    <property type="entry name" value="P-loop_NTPase"/>
</dbReference>
<proteinExistence type="predicted"/>
<dbReference type="SUPFAM" id="SSF52540">
    <property type="entry name" value="P-loop containing nucleoside triphosphate hydrolases"/>
    <property type="match status" value="1"/>
</dbReference>
<evidence type="ECO:0000256" key="1">
    <source>
        <dbReference type="ARBA" id="ARBA00022448"/>
    </source>
</evidence>
<keyword evidence="6" id="KW-0029">Amino-acid transport</keyword>
<dbReference type="EMBL" id="NDYC01000009">
    <property type="protein sequence ID" value="OXZ28608.1"/>
    <property type="molecule type" value="Genomic_DNA"/>
</dbReference>
<evidence type="ECO:0000256" key="4">
    <source>
        <dbReference type="ARBA" id="ARBA00022840"/>
    </source>
</evidence>
<dbReference type="Gene3D" id="3.40.50.300">
    <property type="entry name" value="P-loop containing nucleotide triphosphate hydrolases"/>
    <property type="match status" value="1"/>
</dbReference>
<organism evidence="9 10">
    <name type="scientific">Finegoldia magna</name>
    <name type="common">Peptostreptococcus magnus</name>
    <dbReference type="NCBI Taxonomy" id="1260"/>
    <lineage>
        <taxon>Bacteria</taxon>
        <taxon>Bacillati</taxon>
        <taxon>Bacillota</taxon>
        <taxon>Tissierellia</taxon>
        <taxon>Tissierellales</taxon>
        <taxon>Peptoniphilaceae</taxon>
        <taxon>Finegoldia</taxon>
    </lineage>
</organism>
<keyword evidence="3" id="KW-0547">Nucleotide-binding</keyword>
<feature type="domain" description="ABC transporter" evidence="8">
    <location>
        <begin position="2"/>
        <end position="238"/>
    </location>
</feature>
<evidence type="ECO:0000256" key="6">
    <source>
        <dbReference type="ARBA" id="ARBA00022970"/>
    </source>
</evidence>
<dbReference type="RefSeq" id="WP_002835654.1">
    <property type="nucleotide sequence ID" value="NZ_NDYC01000009.1"/>
</dbReference>
<name>A0A233V883_FINMA</name>
<accession>A0A233V883</accession>
<dbReference type="SMART" id="SM00382">
    <property type="entry name" value="AAA"/>
    <property type="match status" value="1"/>
</dbReference>
<dbReference type="InterPro" id="IPR050086">
    <property type="entry name" value="MetN_ABC_transporter-like"/>
</dbReference>
<dbReference type="InterPro" id="IPR017871">
    <property type="entry name" value="ABC_transporter-like_CS"/>
</dbReference>
<dbReference type="GO" id="GO:0005524">
    <property type="term" value="F:ATP binding"/>
    <property type="evidence" value="ECO:0007669"/>
    <property type="project" value="UniProtKB-KW"/>
</dbReference>
<dbReference type="InterPro" id="IPR003593">
    <property type="entry name" value="AAA+_ATPase"/>
</dbReference>
<evidence type="ECO:0000313" key="10">
    <source>
        <dbReference type="Proteomes" id="UP000215413"/>
    </source>
</evidence>
<dbReference type="Proteomes" id="UP000215413">
    <property type="component" value="Unassembled WGS sequence"/>
</dbReference>
<reference evidence="10" key="1">
    <citation type="submission" date="2017-04" db="EMBL/GenBank/DDBJ databases">
        <title>Finegoldia magna isolated from orthopedic joint implant-associated infections.</title>
        <authorList>
            <person name="Bjorklund S."/>
            <person name="Bruggemann H."/>
            <person name="Jensen A."/>
            <person name="Hellmark B."/>
            <person name="Soderquist B."/>
        </authorList>
    </citation>
    <scope>NUCLEOTIDE SEQUENCE [LARGE SCALE GENOMIC DNA]</scope>
    <source>
        <strain evidence="10">CCUG 54800</strain>
    </source>
</reference>
<evidence type="ECO:0000313" key="9">
    <source>
        <dbReference type="EMBL" id="OXZ28608.1"/>
    </source>
</evidence>
<keyword evidence="4 9" id="KW-0067">ATP-binding</keyword>
<evidence type="ECO:0000256" key="5">
    <source>
        <dbReference type="ARBA" id="ARBA00022967"/>
    </source>
</evidence>
<dbReference type="Pfam" id="PF00005">
    <property type="entry name" value="ABC_tran"/>
    <property type="match status" value="1"/>
</dbReference>
<keyword evidence="2" id="KW-1003">Cell membrane</keyword>
<evidence type="ECO:0000256" key="3">
    <source>
        <dbReference type="ARBA" id="ARBA00022741"/>
    </source>
</evidence>
<gene>
    <name evidence="9" type="ORF">B9N49_01535</name>
</gene>
<evidence type="ECO:0000259" key="8">
    <source>
        <dbReference type="PROSITE" id="PS50893"/>
    </source>
</evidence>
<evidence type="ECO:0000256" key="7">
    <source>
        <dbReference type="ARBA" id="ARBA00023136"/>
    </source>
</evidence>
<protein>
    <submittedName>
        <fullName evidence="9">Methionine ABC transporter ATP-binding protein</fullName>
    </submittedName>
</protein>
<dbReference type="PROSITE" id="PS50893">
    <property type="entry name" value="ABC_TRANSPORTER_2"/>
    <property type="match status" value="1"/>
</dbReference>
<keyword evidence="5" id="KW-1278">Translocase</keyword>
<comment type="caution">
    <text evidence="9">The sequence shown here is derived from an EMBL/GenBank/DDBJ whole genome shotgun (WGS) entry which is preliminary data.</text>
</comment>
<dbReference type="AlphaFoldDB" id="A0A233V883"/>
<dbReference type="GO" id="GO:0016887">
    <property type="term" value="F:ATP hydrolysis activity"/>
    <property type="evidence" value="ECO:0007669"/>
    <property type="project" value="InterPro"/>
</dbReference>
<evidence type="ECO:0000256" key="2">
    <source>
        <dbReference type="ARBA" id="ARBA00022475"/>
    </source>
</evidence>
<sequence>MIEIKNLKKSYDGEKNVINDLSLVIEDEITFGLIGNSGAGKTTLLNCLTGLETYDEGSILIDGIDITGLEQEKSREFRGKVGVVFQDFCLLNRKNVFENIALPMRCWNYSEEDIKKRVELMAKLVGIEDKLLFRPKELSGGQKQRVAIARALVLQPKYLLCDEATSSLDPKTTNSILKLLKKIQQEMKVTIIIVTHEMDVLEKACNKIGLLKDGKIIKTGYTRDLLLSGDKDINTFIYDKTKTNENETEIIIKVPYSNNELLLINDKLSGFDVPFKLENIKKIELDNENIILIKIIVSNERIKEAVTALNNEKLNYEIEGY</sequence>
<keyword evidence="1" id="KW-0813">Transport</keyword>
<dbReference type="InterPro" id="IPR003439">
    <property type="entry name" value="ABC_transporter-like_ATP-bd"/>
</dbReference>